<dbReference type="EMBL" id="JAEMHL010000004">
    <property type="protein sequence ID" value="MBJ6750590.1"/>
    <property type="molecule type" value="Genomic_DNA"/>
</dbReference>
<evidence type="ECO:0000256" key="2">
    <source>
        <dbReference type="SAM" id="SignalP"/>
    </source>
</evidence>
<evidence type="ECO:0000259" key="3">
    <source>
        <dbReference type="Pfam" id="PF01551"/>
    </source>
</evidence>
<dbReference type="SUPFAM" id="SSF51261">
    <property type="entry name" value="Duplicated hybrid motif"/>
    <property type="match status" value="1"/>
</dbReference>
<accession>A0ABS0YE71</accession>
<dbReference type="InterPro" id="IPR016047">
    <property type="entry name" value="M23ase_b-sheet_dom"/>
</dbReference>
<keyword evidence="2" id="KW-0732">Signal</keyword>
<evidence type="ECO:0000256" key="1">
    <source>
        <dbReference type="SAM" id="MobiDB-lite"/>
    </source>
</evidence>
<sequence>MQAKYYRLMMACSLMALAGCAGGLSNSRGSWPWEYDGDYGKARTGNYIGLSGAVAKFGDPPAATPKAAVSYSISSGLVAEEKSATPERAAVSTGYLPGEATPAKNRKLYDFTVRDVKNVPPTYLPQGTADTTHAITAVNNGTAPVSVVLEIDRERSENLKLDTEVPLYAVVPPKSEQVLFLAKPEQKGASYRARYAYSWGIGVYNARHDCPEHYRFPFSSDIKGYALVAEGDEHAPERFAITFSMPAGTTIVAARKGVVSRIKENNSVDILHDDATIATYEHIGKIGKDITEGKAVAAGAPLGVLKPMGQSDDAYLRFVVWRPEPQPAQGGAAQPLSRSFTSVSFPVEFCTGTGQCSVLTKNQPVPFAPPGKSKPRGKS</sequence>
<reference evidence="4 5" key="1">
    <citation type="submission" date="2020-12" db="EMBL/GenBank/DDBJ databases">
        <title>Geomonas sp. Red421, isolated from paddy soil.</title>
        <authorList>
            <person name="Xu Z."/>
            <person name="Zhang Z."/>
            <person name="Masuda Y."/>
            <person name="Itoh H."/>
            <person name="Senoo K."/>
        </authorList>
    </citation>
    <scope>NUCLEOTIDE SEQUENCE [LARGE SCALE GENOMIC DNA]</scope>
    <source>
        <strain evidence="4 5">Red421</strain>
    </source>
</reference>
<dbReference type="Gene3D" id="2.70.70.10">
    <property type="entry name" value="Glucose Permease (Domain IIA)"/>
    <property type="match status" value="1"/>
</dbReference>
<feature type="domain" description="M23ase beta-sheet core" evidence="3">
    <location>
        <begin position="240"/>
        <end position="322"/>
    </location>
</feature>
<dbReference type="InterPro" id="IPR011055">
    <property type="entry name" value="Dup_hybrid_motif"/>
</dbReference>
<dbReference type="CDD" id="cd12797">
    <property type="entry name" value="M23_peptidase"/>
    <property type="match status" value="1"/>
</dbReference>
<keyword evidence="5" id="KW-1185">Reference proteome</keyword>
<organism evidence="4 5">
    <name type="scientific">Geomonas anaerohicana</name>
    <dbReference type="NCBI Taxonomy" id="2798583"/>
    <lineage>
        <taxon>Bacteria</taxon>
        <taxon>Pseudomonadati</taxon>
        <taxon>Thermodesulfobacteriota</taxon>
        <taxon>Desulfuromonadia</taxon>
        <taxon>Geobacterales</taxon>
        <taxon>Geobacteraceae</taxon>
        <taxon>Geomonas</taxon>
    </lineage>
</organism>
<feature type="region of interest" description="Disordered" evidence="1">
    <location>
        <begin position="360"/>
        <end position="379"/>
    </location>
</feature>
<dbReference type="Pfam" id="PF01551">
    <property type="entry name" value="Peptidase_M23"/>
    <property type="match status" value="1"/>
</dbReference>
<dbReference type="Proteomes" id="UP000614714">
    <property type="component" value="Unassembled WGS sequence"/>
</dbReference>
<evidence type="ECO:0000313" key="5">
    <source>
        <dbReference type="Proteomes" id="UP000614714"/>
    </source>
</evidence>
<evidence type="ECO:0000313" key="4">
    <source>
        <dbReference type="EMBL" id="MBJ6750590.1"/>
    </source>
</evidence>
<feature type="signal peptide" evidence="2">
    <location>
        <begin position="1"/>
        <end position="18"/>
    </location>
</feature>
<name>A0ABS0YE71_9BACT</name>
<dbReference type="PROSITE" id="PS51257">
    <property type="entry name" value="PROKAR_LIPOPROTEIN"/>
    <property type="match status" value="1"/>
</dbReference>
<dbReference type="RefSeq" id="WP_199389104.1">
    <property type="nucleotide sequence ID" value="NZ_JAEMHL010000004.1"/>
</dbReference>
<feature type="chain" id="PRO_5047289312" evidence="2">
    <location>
        <begin position="19"/>
        <end position="379"/>
    </location>
</feature>
<comment type="caution">
    <text evidence="4">The sequence shown here is derived from an EMBL/GenBank/DDBJ whole genome shotgun (WGS) entry which is preliminary data.</text>
</comment>
<proteinExistence type="predicted"/>
<protein>
    <submittedName>
        <fullName evidence="4">M23 family metallopeptidase</fullName>
    </submittedName>
</protein>
<gene>
    <name evidence="4" type="ORF">JFN91_10210</name>
</gene>